<evidence type="ECO:0000256" key="2">
    <source>
        <dbReference type="SAM" id="Phobius"/>
    </source>
</evidence>
<organism evidence="3 4">
    <name type="scientific">Blepharisma stoltei</name>
    <dbReference type="NCBI Taxonomy" id="1481888"/>
    <lineage>
        <taxon>Eukaryota</taxon>
        <taxon>Sar</taxon>
        <taxon>Alveolata</taxon>
        <taxon>Ciliophora</taxon>
        <taxon>Postciliodesmatophora</taxon>
        <taxon>Heterotrichea</taxon>
        <taxon>Heterotrichida</taxon>
        <taxon>Blepharismidae</taxon>
        <taxon>Blepharisma</taxon>
    </lineage>
</organism>
<feature type="compositionally biased region" description="Acidic residues" evidence="1">
    <location>
        <begin position="7"/>
        <end position="21"/>
    </location>
</feature>
<keyword evidence="2" id="KW-0472">Membrane</keyword>
<dbReference type="Proteomes" id="UP001162131">
    <property type="component" value="Unassembled WGS sequence"/>
</dbReference>
<evidence type="ECO:0000313" key="4">
    <source>
        <dbReference type="Proteomes" id="UP001162131"/>
    </source>
</evidence>
<comment type="caution">
    <text evidence="3">The sequence shown here is derived from an EMBL/GenBank/DDBJ whole genome shotgun (WGS) entry which is preliminary data.</text>
</comment>
<keyword evidence="4" id="KW-1185">Reference proteome</keyword>
<proteinExistence type="predicted"/>
<feature type="region of interest" description="Disordered" evidence="1">
    <location>
        <begin position="1"/>
        <end position="24"/>
    </location>
</feature>
<sequence length="719" mass="84007">MFQPIDNFEENNEEQEPNFEQDETHKPLLLIRSSLNAEPNISYASELEIDGENEGVKLPSEFLDKEQKEIYLENKRLDGLNKLTSEHQDFQLDILNKEQKSRNKLKAQYNKQIGKIKYLEDHSAHKHQQRQVLVSKAFRKQEMKLKYAIKKKKGDLRVTIDDSVEGLMYGGGQRLYQVSWKGRPQPVEVRIDECRDIKDKLIRGDYWLKVVIKDRIGGAILSFNKCIQEWRNMTDPLFHDGKHASKSMKFLTTLLVLAPSEIAITPTMVYCFQLLDSLGAVVGEGYFPLINNCFELVEGKFKVPILRNSIRSSIDKFSDLEALYRRNIDEWLCNLYFQTHKQIPLLKGEKQVIVHLMTTQDLQEEYEYDGAILKEYEELLTPEQFEEHKFSVVKTGFLTTPRNKLSYLMAEIMIELGFKTFKHLQIYVTFLLLIACIWSSRYIHYGGEWLYLKAIRYPVTVFKALAFTLDMEYPNQLTLSQEIGAILTGQAFCILWFIFFSLVAFGTLLVVGRFPAIGFRIIQCWGIITVIDPIITLIECIIRGFVYDFWDGDSFRLYNYFETWEGNGVIGIMMTLFLYAGMMGIASFCFYNYFLYVHMNGRLLDIYMRINGPEESFFIPHDGEISKRYLDWICYKARNYRSINGDSRKIAISTFDFTDSYDSKYNMHAQHVSVYNVANDRSRTLYRHFVVLPDGAICELSQIEKRQNNKKFSDVLKGY</sequence>
<keyword evidence="2" id="KW-0812">Transmembrane</keyword>
<feature type="transmembrane region" description="Helical" evidence="2">
    <location>
        <begin position="570"/>
        <end position="594"/>
    </location>
</feature>
<feature type="transmembrane region" description="Helical" evidence="2">
    <location>
        <begin position="424"/>
        <end position="443"/>
    </location>
</feature>
<dbReference type="PANTHER" id="PTHR33862:SF3">
    <property type="entry name" value="OROFACIAL CLEFT 1 CANDIDATE GENE 1 PROTEIN"/>
    <property type="match status" value="1"/>
</dbReference>
<protein>
    <submittedName>
        <fullName evidence="3">Uncharacterized protein</fullName>
    </submittedName>
</protein>
<feature type="transmembrane region" description="Helical" evidence="2">
    <location>
        <begin position="450"/>
        <end position="469"/>
    </location>
</feature>
<keyword evidence="2" id="KW-1133">Transmembrane helix</keyword>
<dbReference type="EMBL" id="CAJZBQ010000012">
    <property type="protein sequence ID" value="CAG9314511.1"/>
    <property type="molecule type" value="Genomic_DNA"/>
</dbReference>
<accession>A0AAU9IL91</accession>
<dbReference type="InterPro" id="IPR031390">
    <property type="entry name" value="OFCC1"/>
</dbReference>
<reference evidence="3" key="1">
    <citation type="submission" date="2021-09" db="EMBL/GenBank/DDBJ databases">
        <authorList>
            <consortium name="AG Swart"/>
            <person name="Singh M."/>
            <person name="Singh A."/>
            <person name="Seah K."/>
            <person name="Emmerich C."/>
        </authorList>
    </citation>
    <scope>NUCLEOTIDE SEQUENCE</scope>
    <source>
        <strain evidence="3">ATCC30299</strain>
    </source>
</reference>
<dbReference type="PANTHER" id="PTHR33862">
    <property type="entry name" value="OROFACIAL CLEFT 1 CANDIDATE GENE 1 PROTEIN"/>
    <property type="match status" value="1"/>
</dbReference>
<feature type="transmembrane region" description="Helical" evidence="2">
    <location>
        <begin position="489"/>
        <end position="512"/>
    </location>
</feature>
<gene>
    <name evidence="3" type="ORF">BSTOLATCC_MIC11513</name>
</gene>
<evidence type="ECO:0000256" key="1">
    <source>
        <dbReference type="SAM" id="MobiDB-lite"/>
    </source>
</evidence>
<name>A0AAU9IL91_9CILI</name>
<dbReference type="AlphaFoldDB" id="A0AAU9IL91"/>
<evidence type="ECO:0000313" key="3">
    <source>
        <dbReference type="EMBL" id="CAG9314511.1"/>
    </source>
</evidence>
<feature type="transmembrane region" description="Helical" evidence="2">
    <location>
        <begin position="524"/>
        <end position="550"/>
    </location>
</feature>